<proteinExistence type="inferred from homology"/>
<dbReference type="Proteomes" id="UP000821866">
    <property type="component" value="Unassembled WGS sequence"/>
</dbReference>
<feature type="compositionally biased region" description="Polar residues" evidence="2">
    <location>
        <begin position="11"/>
        <end position="27"/>
    </location>
</feature>
<organism evidence="4 5">
    <name type="scientific">Rhipicephalus microplus</name>
    <name type="common">Cattle tick</name>
    <name type="synonym">Boophilus microplus</name>
    <dbReference type="NCBI Taxonomy" id="6941"/>
    <lineage>
        <taxon>Eukaryota</taxon>
        <taxon>Metazoa</taxon>
        <taxon>Ecdysozoa</taxon>
        <taxon>Arthropoda</taxon>
        <taxon>Chelicerata</taxon>
        <taxon>Arachnida</taxon>
        <taxon>Acari</taxon>
        <taxon>Parasitiformes</taxon>
        <taxon>Ixodida</taxon>
        <taxon>Ixodoidea</taxon>
        <taxon>Ixodidae</taxon>
        <taxon>Rhipicephalinae</taxon>
        <taxon>Rhipicephalus</taxon>
        <taxon>Boophilus</taxon>
    </lineage>
</organism>
<dbReference type="InterPro" id="IPR057596">
    <property type="entry name" value="RDRP_core"/>
</dbReference>
<gene>
    <name evidence="4" type="ORF">HPB51_028847</name>
</gene>
<keyword evidence="1" id="KW-0808">Transferase</keyword>
<evidence type="ECO:0000259" key="3">
    <source>
        <dbReference type="Pfam" id="PF05183"/>
    </source>
</evidence>
<keyword evidence="5" id="KW-1185">Reference proteome</keyword>
<protein>
    <recommendedName>
        <fullName evidence="1">RNA-dependent RNA polymerase</fullName>
        <ecNumber evidence="1">2.7.7.48</ecNumber>
    </recommendedName>
</protein>
<sequence>METRSGRTIGDLSTASTAGTSSMPPSSVQATTYIPLPHLRDPGTFSGDVRPVRHHPWDRAVEFGEGPFKCGSNVLGKSRVLRLALEGPCHWKPLRNLIERTCSSAQVFYAAVRELARSRLEGGAQAQRIWMVGDVIVTKNPCMHPGDLRKLTAVNVPQLHHVRDCIVFPVKGDRPHPEEMAGKHALPFHMHASLHRAFTQSMLDEKKIVLQVQDMIDLFCQYIKGDKIGLIANAHLVWADLLDAGINSRRCRNQARKCSVNLDFANCGDLKGLQNSQKPPMYPDFMEKQGAKNTYCSRKVLGQLYRNYTKVELSTEYLDVVENT</sequence>
<dbReference type="EC" id="2.7.7.48" evidence="1"/>
<reference evidence="4" key="2">
    <citation type="submission" date="2021-09" db="EMBL/GenBank/DDBJ databases">
        <authorList>
            <person name="Jia N."/>
            <person name="Wang J."/>
            <person name="Shi W."/>
            <person name="Du L."/>
            <person name="Sun Y."/>
            <person name="Zhan W."/>
            <person name="Jiang J."/>
            <person name="Wang Q."/>
            <person name="Zhang B."/>
            <person name="Ji P."/>
            <person name="Sakyi L.B."/>
            <person name="Cui X."/>
            <person name="Yuan T."/>
            <person name="Jiang B."/>
            <person name="Yang W."/>
            <person name="Lam T.T.-Y."/>
            <person name="Chang Q."/>
            <person name="Ding S."/>
            <person name="Wang X."/>
            <person name="Zhu J."/>
            <person name="Ruan X."/>
            <person name="Zhao L."/>
            <person name="Wei J."/>
            <person name="Que T."/>
            <person name="Du C."/>
            <person name="Cheng J."/>
            <person name="Dai P."/>
            <person name="Han X."/>
            <person name="Huang E."/>
            <person name="Gao Y."/>
            <person name="Liu J."/>
            <person name="Shao H."/>
            <person name="Ye R."/>
            <person name="Li L."/>
            <person name="Wei W."/>
            <person name="Wang X."/>
            <person name="Wang C."/>
            <person name="Huo Q."/>
            <person name="Li W."/>
            <person name="Guo W."/>
            <person name="Chen H."/>
            <person name="Chen S."/>
            <person name="Zhou L."/>
            <person name="Zhou L."/>
            <person name="Ni X."/>
            <person name="Tian J."/>
            <person name="Zhou Y."/>
            <person name="Sheng Y."/>
            <person name="Liu T."/>
            <person name="Pan Y."/>
            <person name="Xia L."/>
            <person name="Li J."/>
            <person name="Zhao F."/>
            <person name="Cao W."/>
        </authorList>
    </citation>
    <scope>NUCLEOTIDE SEQUENCE</scope>
    <source>
        <strain evidence="4">Rmic-2018</strain>
        <tissue evidence="4">Larvae</tissue>
    </source>
</reference>
<name>A0A9J6CW71_RHIMP</name>
<comment type="caution">
    <text evidence="4">The sequence shown here is derived from an EMBL/GenBank/DDBJ whole genome shotgun (WGS) entry which is preliminary data.</text>
</comment>
<dbReference type="GO" id="GO:0031380">
    <property type="term" value="C:nuclear RNA-directed RNA polymerase complex"/>
    <property type="evidence" value="ECO:0007669"/>
    <property type="project" value="TreeGrafter"/>
</dbReference>
<keyword evidence="1" id="KW-0694">RNA-binding</keyword>
<dbReference type="Pfam" id="PF05183">
    <property type="entry name" value="RdRP"/>
    <property type="match status" value="1"/>
</dbReference>
<dbReference type="InterPro" id="IPR007855">
    <property type="entry name" value="RDRP"/>
</dbReference>
<comment type="catalytic activity">
    <reaction evidence="1">
        <text>RNA(n) + a ribonucleoside 5'-triphosphate = RNA(n+1) + diphosphate</text>
        <dbReference type="Rhea" id="RHEA:21248"/>
        <dbReference type="Rhea" id="RHEA-COMP:14527"/>
        <dbReference type="Rhea" id="RHEA-COMP:17342"/>
        <dbReference type="ChEBI" id="CHEBI:33019"/>
        <dbReference type="ChEBI" id="CHEBI:61557"/>
        <dbReference type="ChEBI" id="CHEBI:140395"/>
        <dbReference type="EC" id="2.7.7.48"/>
    </reaction>
</comment>
<dbReference type="AlphaFoldDB" id="A0A9J6CW71"/>
<dbReference type="PANTHER" id="PTHR23079">
    <property type="entry name" value="RNA-DEPENDENT RNA POLYMERASE"/>
    <property type="match status" value="1"/>
</dbReference>
<feature type="region of interest" description="Disordered" evidence="2">
    <location>
        <begin position="1"/>
        <end position="27"/>
    </location>
</feature>
<evidence type="ECO:0000313" key="5">
    <source>
        <dbReference type="Proteomes" id="UP000821866"/>
    </source>
</evidence>
<feature type="domain" description="RDRP core" evidence="3">
    <location>
        <begin position="127"/>
        <end position="307"/>
    </location>
</feature>
<dbReference type="GO" id="GO:0003723">
    <property type="term" value="F:RNA binding"/>
    <property type="evidence" value="ECO:0007669"/>
    <property type="project" value="UniProtKB-KW"/>
</dbReference>
<accession>A0A9J6CW71</accession>
<keyword evidence="1" id="KW-0548">Nucleotidyltransferase</keyword>
<evidence type="ECO:0000256" key="1">
    <source>
        <dbReference type="RuleBase" id="RU363098"/>
    </source>
</evidence>
<dbReference type="GO" id="GO:0030422">
    <property type="term" value="P:siRNA processing"/>
    <property type="evidence" value="ECO:0007669"/>
    <property type="project" value="TreeGrafter"/>
</dbReference>
<evidence type="ECO:0000313" key="4">
    <source>
        <dbReference type="EMBL" id="KAH7938637.1"/>
    </source>
</evidence>
<dbReference type="VEuPathDB" id="VectorBase:LOC119187896"/>
<comment type="similarity">
    <text evidence="1">Belongs to the RdRP family.</text>
</comment>
<keyword evidence="1" id="KW-0696">RNA-directed RNA polymerase</keyword>
<dbReference type="GO" id="GO:0003968">
    <property type="term" value="F:RNA-directed RNA polymerase activity"/>
    <property type="evidence" value="ECO:0007669"/>
    <property type="project" value="UniProtKB-KW"/>
</dbReference>
<reference evidence="4" key="1">
    <citation type="journal article" date="2020" name="Cell">
        <title>Large-Scale Comparative Analyses of Tick Genomes Elucidate Their Genetic Diversity and Vector Capacities.</title>
        <authorList>
            <consortium name="Tick Genome and Microbiome Consortium (TIGMIC)"/>
            <person name="Jia N."/>
            <person name="Wang J."/>
            <person name="Shi W."/>
            <person name="Du L."/>
            <person name="Sun Y."/>
            <person name="Zhan W."/>
            <person name="Jiang J.F."/>
            <person name="Wang Q."/>
            <person name="Zhang B."/>
            <person name="Ji P."/>
            <person name="Bell-Sakyi L."/>
            <person name="Cui X.M."/>
            <person name="Yuan T.T."/>
            <person name="Jiang B.G."/>
            <person name="Yang W.F."/>
            <person name="Lam T.T."/>
            <person name="Chang Q.C."/>
            <person name="Ding S.J."/>
            <person name="Wang X.J."/>
            <person name="Zhu J.G."/>
            <person name="Ruan X.D."/>
            <person name="Zhao L."/>
            <person name="Wei J.T."/>
            <person name="Ye R.Z."/>
            <person name="Que T.C."/>
            <person name="Du C.H."/>
            <person name="Zhou Y.H."/>
            <person name="Cheng J.X."/>
            <person name="Dai P.F."/>
            <person name="Guo W.B."/>
            <person name="Han X.H."/>
            <person name="Huang E.J."/>
            <person name="Li L.F."/>
            <person name="Wei W."/>
            <person name="Gao Y.C."/>
            <person name="Liu J.Z."/>
            <person name="Shao H.Z."/>
            <person name="Wang X."/>
            <person name="Wang C.C."/>
            <person name="Yang T.C."/>
            <person name="Huo Q.B."/>
            <person name="Li W."/>
            <person name="Chen H.Y."/>
            <person name="Chen S.E."/>
            <person name="Zhou L.G."/>
            <person name="Ni X.B."/>
            <person name="Tian J.H."/>
            <person name="Sheng Y."/>
            <person name="Liu T."/>
            <person name="Pan Y.S."/>
            <person name="Xia L.Y."/>
            <person name="Li J."/>
            <person name="Zhao F."/>
            <person name="Cao W.C."/>
        </authorList>
    </citation>
    <scope>NUCLEOTIDE SEQUENCE</scope>
    <source>
        <strain evidence="4">Rmic-2018</strain>
    </source>
</reference>
<dbReference type="PANTHER" id="PTHR23079:SF55">
    <property type="entry name" value="RNA-DIRECTED RNA POLYMERASE"/>
    <property type="match status" value="1"/>
</dbReference>
<dbReference type="EMBL" id="JABSTU010005881">
    <property type="protein sequence ID" value="KAH7938637.1"/>
    <property type="molecule type" value="Genomic_DNA"/>
</dbReference>
<evidence type="ECO:0000256" key="2">
    <source>
        <dbReference type="SAM" id="MobiDB-lite"/>
    </source>
</evidence>